<keyword evidence="6" id="KW-1185">Reference proteome</keyword>
<dbReference type="GO" id="GO:0006313">
    <property type="term" value="P:DNA transposition"/>
    <property type="evidence" value="ECO:0007669"/>
    <property type="project" value="InterPro"/>
</dbReference>
<dbReference type="PANTHER" id="PTHR33217">
    <property type="entry name" value="TRANSPOSASE FOR INSERTION SEQUENCE ELEMENT IS1081"/>
    <property type="match status" value="1"/>
</dbReference>
<evidence type="ECO:0000256" key="4">
    <source>
        <dbReference type="SAM" id="MobiDB-lite"/>
    </source>
</evidence>
<evidence type="ECO:0008006" key="7">
    <source>
        <dbReference type="Google" id="ProtNLM"/>
    </source>
</evidence>
<evidence type="ECO:0000256" key="1">
    <source>
        <dbReference type="ARBA" id="ARBA00022578"/>
    </source>
</evidence>
<keyword evidence="1" id="KW-0815">Transposition</keyword>
<sequence>MRKQKGINASKYERNSNRKDYRNEYKLRSLLTTDGKVLLNKPQFRNKPFHTAVFDNYSRVENAVESVILESYLTGVSTRSVNRVVQSLVICSPKIWTVF</sequence>
<dbReference type="Pfam" id="PF00872">
    <property type="entry name" value="Transposase_mut"/>
    <property type="match status" value="1"/>
</dbReference>
<evidence type="ECO:0000313" key="5">
    <source>
        <dbReference type="EMBL" id="ARD84756.1"/>
    </source>
</evidence>
<evidence type="ECO:0000256" key="2">
    <source>
        <dbReference type="ARBA" id="ARBA00023125"/>
    </source>
</evidence>
<organism evidence="5 6">
    <name type="scientific">Ferroplasma acidiphilum</name>
    <dbReference type="NCBI Taxonomy" id="74969"/>
    <lineage>
        <taxon>Archaea</taxon>
        <taxon>Methanobacteriati</taxon>
        <taxon>Thermoplasmatota</taxon>
        <taxon>Thermoplasmata</taxon>
        <taxon>Thermoplasmatales</taxon>
        <taxon>Ferroplasmaceae</taxon>
        <taxon>Ferroplasma</taxon>
    </lineage>
</organism>
<gene>
    <name evidence="5" type="ORF">FAD_0859</name>
</gene>
<keyword evidence="2" id="KW-0238">DNA-binding</keyword>
<dbReference type="InterPro" id="IPR001207">
    <property type="entry name" value="Transposase_mutator"/>
</dbReference>
<reference evidence="5 6" key="1">
    <citation type="submission" date="2011-10" db="EMBL/GenBank/DDBJ databases">
        <title>Metabolic and evolutionary patterns in the extreme acidophile Ferroplasma acidiphilum.</title>
        <authorList>
            <person name="Golyshina O.V."/>
            <person name="Kozyavkin S.A."/>
            <person name="Tatusov R.L."/>
            <person name="Slesarev A.I."/>
            <person name="Golyshin P.N."/>
        </authorList>
    </citation>
    <scope>NUCLEOTIDE SEQUENCE [LARGE SCALE GENOMIC DNA]</scope>
    <source>
        <strain evidence="6">Y</strain>
    </source>
</reference>
<evidence type="ECO:0000313" key="6">
    <source>
        <dbReference type="Proteomes" id="UP000192050"/>
    </source>
</evidence>
<dbReference type="GO" id="GO:0003677">
    <property type="term" value="F:DNA binding"/>
    <property type="evidence" value="ECO:0007669"/>
    <property type="project" value="UniProtKB-KW"/>
</dbReference>
<feature type="compositionally biased region" description="Basic and acidic residues" evidence="4">
    <location>
        <begin position="11"/>
        <end position="20"/>
    </location>
</feature>
<protein>
    <recommendedName>
        <fullName evidence="7">Transposase</fullName>
    </recommendedName>
</protein>
<proteinExistence type="predicted"/>
<feature type="region of interest" description="Disordered" evidence="4">
    <location>
        <begin position="1"/>
        <end position="20"/>
    </location>
</feature>
<dbReference type="KEGG" id="fai:FAD_0859"/>
<dbReference type="AlphaFoldDB" id="A0A1V0N3V4"/>
<accession>A0A1V0N3V4</accession>
<name>A0A1V0N3V4_9ARCH</name>
<dbReference type="EMBL" id="CP015363">
    <property type="protein sequence ID" value="ARD84756.1"/>
    <property type="molecule type" value="Genomic_DNA"/>
</dbReference>
<dbReference type="GO" id="GO:0004803">
    <property type="term" value="F:transposase activity"/>
    <property type="evidence" value="ECO:0007669"/>
    <property type="project" value="InterPro"/>
</dbReference>
<keyword evidence="3" id="KW-0233">DNA recombination</keyword>
<evidence type="ECO:0000256" key="3">
    <source>
        <dbReference type="ARBA" id="ARBA00023172"/>
    </source>
</evidence>
<dbReference type="Proteomes" id="UP000192050">
    <property type="component" value="Chromosome"/>
</dbReference>
<dbReference type="PANTHER" id="PTHR33217:SF7">
    <property type="entry name" value="TRANSPOSASE FOR INSERTION SEQUENCE ELEMENT IS1081"/>
    <property type="match status" value="1"/>
</dbReference>